<dbReference type="EMBL" id="ONZP01000075">
    <property type="protein sequence ID" value="SPJ72733.1"/>
    <property type="molecule type" value="Genomic_DNA"/>
</dbReference>
<sequence length="28" mass="3059">MVSSAIDESERFWGVVVLLALRLSVAPL</sequence>
<proteinExistence type="predicted"/>
<evidence type="ECO:0000313" key="1">
    <source>
        <dbReference type="EMBL" id="SPJ72733.1"/>
    </source>
</evidence>
<evidence type="ECO:0000313" key="2">
    <source>
        <dbReference type="Proteomes" id="UP001187734"/>
    </source>
</evidence>
<name>A0AAE8SEF3_9HYPO</name>
<keyword evidence="2" id="KW-1185">Reference proteome</keyword>
<comment type="caution">
    <text evidence="1">The sequence shown here is derived from an EMBL/GenBank/DDBJ whole genome shotgun (WGS) entry which is preliminary data.</text>
</comment>
<accession>A0AAE8SEF3</accession>
<gene>
    <name evidence="1" type="ORF">FTOL_02462</name>
</gene>
<dbReference type="Proteomes" id="UP001187734">
    <property type="component" value="Unassembled WGS sequence"/>
</dbReference>
<reference evidence="1" key="1">
    <citation type="submission" date="2018-03" db="EMBL/GenBank/DDBJ databases">
        <authorList>
            <person name="Guldener U."/>
        </authorList>
    </citation>
    <scope>NUCLEOTIDE SEQUENCE</scope>
</reference>
<dbReference type="AlphaFoldDB" id="A0AAE8SEF3"/>
<protein>
    <submittedName>
        <fullName evidence="1">Uncharacterized protein</fullName>
    </submittedName>
</protein>
<organism evidence="1 2">
    <name type="scientific">Fusarium torulosum</name>
    <dbReference type="NCBI Taxonomy" id="33205"/>
    <lineage>
        <taxon>Eukaryota</taxon>
        <taxon>Fungi</taxon>
        <taxon>Dikarya</taxon>
        <taxon>Ascomycota</taxon>
        <taxon>Pezizomycotina</taxon>
        <taxon>Sordariomycetes</taxon>
        <taxon>Hypocreomycetidae</taxon>
        <taxon>Hypocreales</taxon>
        <taxon>Nectriaceae</taxon>
        <taxon>Fusarium</taxon>
    </lineage>
</organism>